<dbReference type="Proteomes" id="UP000014809">
    <property type="component" value="Chromosome"/>
</dbReference>
<sequence length="316" mass="34936">MDAAAAEMSPAPRRDEGQRLRSVSDLLTTMTRKQLRVAVQAGRLHRVVRGVYSTGEPDDMTMLRALHDHRGLVFTGHTAMGLHDNTPVEWPVSARHDGPGRRTRQAVIRSGVPSNLRKVHGLTVVSPLQAVVDADRPDDELKDFLTRMYRGHRIGAELEKDVAALVNARGRACLLLAGTPTGTASRLEQDAFMIVREALDGLPVSVLTNQIVGNYCYDLVIPEARLAIEIDSYMFHAGGGVGTTVGSFVKDAWKGNEIAHLDWLCLRYTNYCIAEAPDLVGRDVRRHVEVRRRRQGVALPPAIEDPIWVRHPAGNR</sequence>
<organism evidence="2 3">
    <name type="scientific">Corynebacterium terpenotabidum Y-11</name>
    <dbReference type="NCBI Taxonomy" id="1200352"/>
    <lineage>
        <taxon>Bacteria</taxon>
        <taxon>Bacillati</taxon>
        <taxon>Actinomycetota</taxon>
        <taxon>Actinomycetes</taxon>
        <taxon>Mycobacteriales</taxon>
        <taxon>Corynebacteriaceae</taxon>
        <taxon>Corynebacterium</taxon>
    </lineage>
</organism>
<dbReference type="KEGG" id="cter:A606_03420"/>
<accession>S4XFD6</accession>
<dbReference type="Gene3D" id="3.40.960.10">
    <property type="entry name" value="VSR Endonuclease"/>
    <property type="match status" value="1"/>
</dbReference>
<evidence type="ECO:0000313" key="2">
    <source>
        <dbReference type="EMBL" id="AGP30335.1"/>
    </source>
</evidence>
<dbReference type="eggNOG" id="COG2852">
    <property type="taxonomic scope" value="Bacteria"/>
</dbReference>
<proteinExistence type="predicted"/>
<reference evidence="2 3" key="1">
    <citation type="submission" date="2012-06" db="EMBL/GenBank/DDBJ databases">
        <title>Complete genome sequence of Corynebacterium terpenotabidum Y-11 (=DSM 44721).</title>
        <authorList>
            <person name="Ruckert C."/>
            <person name="Albersmeier A."/>
            <person name="Al-Dilaimi A."/>
            <person name="Szczepanowski R."/>
            <person name="Kalinowski J."/>
        </authorList>
    </citation>
    <scope>NUCLEOTIDE SEQUENCE [LARGE SCALE GENOMIC DNA]</scope>
    <source>
        <strain evidence="2 3">Y-11</strain>
    </source>
</reference>
<feature type="region of interest" description="Disordered" evidence="1">
    <location>
        <begin position="1"/>
        <end position="20"/>
    </location>
</feature>
<dbReference type="AlphaFoldDB" id="S4XFD6"/>
<evidence type="ECO:0008006" key="4">
    <source>
        <dbReference type="Google" id="ProtNLM"/>
    </source>
</evidence>
<protein>
    <recommendedName>
        <fullName evidence="4">DUF559 domain-containing protein</fullName>
    </recommendedName>
</protein>
<name>S4XFD6_9CORY</name>
<dbReference type="HOGENOM" id="CLU_059335_0_0_11"/>
<keyword evidence="3" id="KW-1185">Reference proteome</keyword>
<gene>
    <name evidence="2" type="ORF">A606_03420</name>
</gene>
<dbReference type="EMBL" id="CP003696">
    <property type="protein sequence ID" value="AGP30335.1"/>
    <property type="molecule type" value="Genomic_DNA"/>
</dbReference>
<dbReference type="PATRIC" id="fig|1200352.3.peg.685"/>
<evidence type="ECO:0000256" key="1">
    <source>
        <dbReference type="SAM" id="MobiDB-lite"/>
    </source>
</evidence>
<evidence type="ECO:0000313" key="3">
    <source>
        <dbReference type="Proteomes" id="UP000014809"/>
    </source>
</evidence>